<sequence length="79" mass="8267">MTIVIIFVGILMIISAIYAVEAKKMLDSFISLSLLSLLSVFLFVIMKAPDVAITEAAVGAGLTTAVLILALQRVGGDGK</sequence>
<organism evidence="8 9">
    <name type="scientific">Thermosipho japonicus</name>
    <dbReference type="NCBI Taxonomy" id="90323"/>
    <lineage>
        <taxon>Bacteria</taxon>
        <taxon>Thermotogati</taxon>
        <taxon>Thermotogota</taxon>
        <taxon>Thermotogae</taxon>
        <taxon>Thermotogales</taxon>
        <taxon>Fervidobacteriaceae</taxon>
        <taxon>Thermosipho</taxon>
    </lineage>
</organism>
<comment type="subcellular location">
    <subcellularLocation>
        <location evidence="1">Cell membrane</location>
        <topology evidence="1">Multi-pass membrane protein</topology>
    </subcellularLocation>
</comment>
<accession>A0A841GPQ3</accession>
<feature type="transmembrane region" description="Helical" evidence="6">
    <location>
        <begin position="53"/>
        <end position="71"/>
    </location>
</feature>
<proteinExistence type="predicted"/>
<keyword evidence="9" id="KW-1185">Reference proteome</keyword>
<dbReference type="RefSeq" id="WP_184618502.1">
    <property type="nucleotide sequence ID" value="NZ_JACHEX010000001.1"/>
</dbReference>
<reference evidence="8 9" key="1">
    <citation type="submission" date="2020-08" db="EMBL/GenBank/DDBJ databases">
        <title>Genomic Encyclopedia of Type Strains, Phase IV (KMG-IV): sequencing the most valuable type-strain genomes for metagenomic binning, comparative biology and taxonomic classification.</title>
        <authorList>
            <person name="Goeker M."/>
        </authorList>
    </citation>
    <scope>NUCLEOTIDE SEQUENCE [LARGE SCALE GENOMIC DNA]</scope>
    <source>
        <strain evidence="8 9">DSM 13481</strain>
    </source>
</reference>
<dbReference type="Proteomes" id="UP000555828">
    <property type="component" value="Unassembled WGS sequence"/>
</dbReference>
<evidence type="ECO:0000256" key="5">
    <source>
        <dbReference type="ARBA" id="ARBA00023136"/>
    </source>
</evidence>
<evidence type="ECO:0000313" key="9">
    <source>
        <dbReference type="Proteomes" id="UP000555828"/>
    </source>
</evidence>
<feature type="domain" description="MrpA C-terminal/MbhD" evidence="7">
    <location>
        <begin position="10"/>
        <end position="74"/>
    </location>
</feature>
<dbReference type="InterPro" id="IPR025383">
    <property type="entry name" value="MrpA_C/MbhD"/>
</dbReference>
<evidence type="ECO:0000313" key="8">
    <source>
        <dbReference type="EMBL" id="MBB6061733.1"/>
    </source>
</evidence>
<name>A0A841GPQ3_9BACT</name>
<keyword evidence="2" id="KW-1003">Cell membrane</keyword>
<keyword evidence="4 6" id="KW-1133">Transmembrane helix</keyword>
<feature type="transmembrane region" description="Helical" evidence="6">
    <location>
        <begin position="29"/>
        <end position="46"/>
    </location>
</feature>
<evidence type="ECO:0000259" key="7">
    <source>
        <dbReference type="Pfam" id="PF13244"/>
    </source>
</evidence>
<dbReference type="Pfam" id="PF13244">
    <property type="entry name" value="MbhD"/>
    <property type="match status" value="1"/>
</dbReference>
<comment type="caution">
    <text evidence="8">The sequence shown here is derived from an EMBL/GenBank/DDBJ whole genome shotgun (WGS) entry which is preliminary data.</text>
</comment>
<evidence type="ECO:0000256" key="2">
    <source>
        <dbReference type="ARBA" id="ARBA00022475"/>
    </source>
</evidence>
<keyword evidence="5 6" id="KW-0472">Membrane</keyword>
<evidence type="ECO:0000256" key="1">
    <source>
        <dbReference type="ARBA" id="ARBA00004651"/>
    </source>
</evidence>
<keyword evidence="3 6" id="KW-0812">Transmembrane</keyword>
<gene>
    <name evidence="8" type="ORF">HNP65_000155</name>
</gene>
<dbReference type="EMBL" id="JACHEX010000001">
    <property type="protein sequence ID" value="MBB6061733.1"/>
    <property type="molecule type" value="Genomic_DNA"/>
</dbReference>
<dbReference type="AlphaFoldDB" id="A0A841GPQ3"/>
<evidence type="ECO:0000256" key="3">
    <source>
        <dbReference type="ARBA" id="ARBA00022692"/>
    </source>
</evidence>
<evidence type="ECO:0000256" key="4">
    <source>
        <dbReference type="ARBA" id="ARBA00022989"/>
    </source>
</evidence>
<protein>
    <submittedName>
        <fullName evidence="8">Putative MnhB-related membrane protein</fullName>
    </submittedName>
</protein>
<evidence type="ECO:0000256" key="6">
    <source>
        <dbReference type="SAM" id="Phobius"/>
    </source>
</evidence>
<dbReference type="GO" id="GO:0005886">
    <property type="term" value="C:plasma membrane"/>
    <property type="evidence" value="ECO:0007669"/>
    <property type="project" value="UniProtKB-SubCell"/>
</dbReference>